<proteinExistence type="predicted"/>
<protein>
    <submittedName>
        <fullName evidence="2">Uncharacterized protein</fullName>
    </submittedName>
</protein>
<accession>A0A0D0E875</accession>
<evidence type="ECO:0000313" key="3">
    <source>
        <dbReference type="Proteomes" id="UP000054538"/>
    </source>
</evidence>
<dbReference type="AlphaFoldDB" id="A0A0D0E875"/>
<gene>
    <name evidence="2" type="ORF">PAXRUDRAFT_706516</name>
</gene>
<dbReference type="HOGENOM" id="CLU_839641_0_0_1"/>
<name>A0A0D0E875_9AGAM</name>
<keyword evidence="3" id="KW-1185">Reference proteome</keyword>
<evidence type="ECO:0000256" key="1">
    <source>
        <dbReference type="SAM" id="MobiDB-lite"/>
    </source>
</evidence>
<dbReference type="OrthoDB" id="2685261at2759"/>
<evidence type="ECO:0000313" key="2">
    <source>
        <dbReference type="EMBL" id="KIK98264.1"/>
    </source>
</evidence>
<organism evidence="2 3">
    <name type="scientific">Paxillus rubicundulus Ve08.2h10</name>
    <dbReference type="NCBI Taxonomy" id="930991"/>
    <lineage>
        <taxon>Eukaryota</taxon>
        <taxon>Fungi</taxon>
        <taxon>Dikarya</taxon>
        <taxon>Basidiomycota</taxon>
        <taxon>Agaricomycotina</taxon>
        <taxon>Agaricomycetes</taxon>
        <taxon>Agaricomycetidae</taxon>
        <taxon>Boletales</taxon>
        <taxon>Paxilineae</taxon>
        <taxon>Paxillaceae</taxon>
        <taxon>Paxillus</taxon>
    </lineage>
</organism>
<feature type="compositionally biased region" description="Basic and acidic residues" evidence="1">
    <location>
        <begin position="10"/>
        <end position="22"/>
    </location>
</feature>
<reference evidence="3" key="2">
    <citation type="submission" date="2015-01" db="EMBL/GenBank/DDBJ databases">
        <title>Evolutionary Origins and Diversification of the Mycorrhizal Mutualists.</title>
        <authorList>
            <consortium name="DOE Joint Genome Institute"/>
            <consortium name="Mycorrhizal Genomics Consortium"/>
            <person name="Kohler A."/>
            <person name="Kuo A."/>
            <person name="Nagy L.G."/>
            <person name="Floudas D."/>
            <person name="Copeland A."/>
            <person name="Barry K.W."/>
            <person name="Cichocki N."/>
            <person name="Veneault-Fourrey C."/>
            <person name="LaButti K."/>
            <person name="Lindquist E.A."/>
            <person name="Lipzen A."/>
            <person name="Lundell T."/>
            <person name="Morin E."/>
            <person name="Murat C."/>
            <person name="Riley R."/>
            <person name="Ohm R."/>
            <person name="Sun H."/>
            <person name="Tunlid A."/>
            <person name="Henrissat B."/>
            <person name="Grigoriev I.V."/>
            <person name="Hibbett D.S."/>
            <person name="Martin F."/>
        </authorList>
    </citation>
    <scope>NUCLEOTIDE SEQUENCE [LARGE SCALE GENOMIC DNA]</scope>
    <source>
        <strain evidence="3">Ve08.2h10</strain>
    </source>
</reference>
<dbReference type="InParanoid" id="A0A0D0E875"/>
<sequence length="331" mass="36319">MTSSSTRSILSERKQTPERVESPPRSPVCIDPPLPETFYDPGYPPPRIYIPAVWPLICRTHPPHTNFTSNQTPAMLSNFTKKYLNPLVHPRTPTEEEGDPFLTDCQDYHRPPQTGSYRETNDHLGAINVERHWAVAMAETVCVAGCACVFCVRRAGHDSEANRVRDSTRPPRPRRHYRRTVPTTGSIMEVLYPPSYLGTPLALLDPPAYFSGDSPPNPSYEASEQQTSLIFSRTAPNIEGVPVSSRPINATALPPGLPSTESVLGRVPSYIPPPVGQSNSVLTDLGVDVQDVEAPPAYSQFDNSDSGLRFPLASDILGPYPHISLLGASAR</sequence>
<dbReference type="Proteomes" id="UP000054538">
    <property type="component" value="Unassembled WGS sequence"/>
</dbReference>
<dbReference type="EMBL" id="KN824900">
    <property type="protein sequence ID" value="KIK98264.1"/>
    <property type="molecule type" value="Genomic_DNA"/>
</dbReference>
<reference evidence="2 3" key="1">
    <citation type="submission" date="2014-04" db="EMBL/GenBank/DDBJ databases">
        <authorList>
            <consortium name="DOE Joint Genome Institute"/>
            <person name="Kuo A."/>
            <person name="Kohler A."/>
            <person name="Jargeat P."/>
            <person name="Nagy L.G."/>
            <person name="Floudas D."/>
            <person name="Copeland A."/>
            <person name="Barry K.W."/>
            <person name="Cichocki N."/>
            <person name="Veneault-Fourrey C."/>
            <person name="LaButti K."/>
            <person name="Lindquist E.A."/>
            <person name="Lipzen A."/>
            <person name="Lundell T."/>
            <person name="Morin E."/>
            <person name="Murat C."/>
            <person name="Sun H."/>
            <person name="Tunlid A."/>
            <person name="Henrissat B."/>
            <person name="Grigoriev I.V."/>
            <person name="Hibbett D.S."/>
            <person name="Martin F."/>
            <person name="Nordberg H.P."/>
            <person name="Cantor M.N."/>
            <person name="Hua S.X."/>
        </authorList>
    </citation>
    <scope>NUCLEOTIDE SEQUENCE [LARGE SCALE GENOMIC DNA]</scope>
    <source>
        <strain evidence="2 3">Ve08.2h10</strain>
    </source>
</reference>
<feature type="compositionally biased region" description="Pro residues" evidence="1">
    <location>
        <begin position="24"/>
        <end position="35"/>
    </location>
</feature>
<feature type="region of interest" description="Disordered" evidence="1">
    <location>
        <begin position="159"/>
        <end position="178"/>
    </location>
</feature>
<feature type="region of interest" description="Disordered" evidence="1">
    <location>
        <begin position="1"/>
        <end position="35"/>
    </location>
</feature>
<feature type="compositionally biased region" description="Basic and acidic residues" evidence="1">
    <location>
        <begin position="159"/>
        <end position="169"/>
    </location>
</feature>